<reference evidence="3" key="1">
    <citation type="submission" date="2010-09" db="EMBL/GenBank/DDBJ databases">
        <title>The genome sequence of Geomyces destructans 20631-21.</title>
        <authorList>
            <consortium name="The Broad Institute Genome Sequencing Platform"/>
            <person name="Cuomo C.A."/>
            <person name="Blehert D.S."/>
            <person name="Lorch J.M."/>
            <person name="Young S.K."/>
            <person name="Zeng Q."/>
            <person name="Gargeya S."/>
            <person name="Fitzgerald M."/>
            <person name="Haas B."/>
            <person name="Abouelleil A."/>
            <person name="Alvarado L."/>
            <person name="Arachchi H.M."/>
            <person name="Berlin A."/>
            <person name="Brown A."/>
            <person name="Chapman S.B."/>
            <person name="Chen Z."/>
            <person name="Dunbar C."/>
            <person name="Freedman E."/>
            <person name="Gearin G."/>
            <person name="Gellesch M."/>
            <person name="Goldberg J."/>
            <person name="Griggs A."/>
            <person name="Gujja S."/>
            <person name="Heiman D."/>
            <person name="Howarth C."/>
            <person name="Larson L."/>
            <person name="Lui A."/>
            <person name="MacDonald P.J.P."/>
            <person name="Montmayeur A."/>
            <person name="Murphy C."/>
            <person name="Neiman D."/>
            <person name="Pearson M."/>
            <person name="Priest M."/>
            <person name="Roberts A."/>
            <person name="Saif S."/>
            <person name="Shea T."/>
            <person name="Shenoy N."/>
            <person name="Sisk P."/>
            <person name="Stolte C."/>
            <person name="Sykes S."/>
            <person name="Wortman J."/>
            <person name="Nusbaum C."/>
            <person name="Birren B."/>
        </authorList>
    </citation>
    <scope>NUCLEOTIDE SEQUENCE [LARGE SCALE GENOMIC DNA]</scope>
    <source>
        <strain evidence="3">ATCC MYA-4855 / 20631-21</strain>
    </source>
</reference>
<dbReference type="EMBL" id="GL573328">
    <property type="protein sequence ID" value="ELR03873.1"/>
    <property type="molecule type" value="Genomic_DNA"/>
</dbReference>
<name>L8FTQ6_PSED2</name>
<sequence length="332" mass="36607">MGWFWGATADDKNSSADPLRNLDPSLQAFLKKESPVQYSPTTPTPTQPQAQQQPTQPTETTSSPPPPADPTAPPTLFKDNRYAHLWKTYTPQSAIEAASKSDSEKIADVLEGYKYRKAEIGRAALENCALEQWEVNECFSNGGVKARLTMCRTENKSLERCVEMQQKFLKALGYLSTFDRGKDVDEKIQMHADTLYHRMLAQEKAVQEAEKEGKEMPKFAPLLGKGGSSVTAVTAAEAAAAKEQAPEIPKTSPLAKLPLDIQAQIKEKLEGLTGIERELQEKALAAEVSAGQEVKANLKDIYKDSNAERQKRVEEGNETIVDRVSSILGGWK</sequence>
<dbReference type="Proteomes" id="UP000011064">
    <property type="component" value="Unassembled WGS sequence"/>
</dbReference>
<feature type="compositionally biased region" description="Pro residues" evidence="1">
    <location>
        <begin position="63"/>
        <end position="73"/>
    </location>
</feature>
<organism evidence="2 3">
    <name type="scientific">Pseudogymnoascus destructans (strain ATCC MYA-4855 / 20631-21)</name>
    <name type="common">Bat white-nose syndrome fungus</name>
    <name type="synonym">Geomyces destructans</name>
    <dbReference type="NCBI Taxonomy" id="658429"/>
    <lineage>
        <taxon>Eukaryota</taxon>
        <taxon>Fungi</taxon>
        <taxon>Dikarya</taxon>
        <taxon>Ascomycota</taxon>
        <taxon>Pezizomycotina</taxon>
        <taxon>Leotiomycetes</taxon>
        <taxon>Thelebolales</taxon>
        <taxon>Thelebolaceae</taxon>
        <taxon>Pseudogymnoascus</taxon>
    </lineage>
</organism>
<dbReference type="VEuPathDB" id="FungiDB:GMDG_06413"/>
<accession>L8FTQ6</accession>
<evidence type="ECO:0000313" key="3">
    <source>
        <dbReference type="Proteomes" id="UP000011064"/>
    </source>
</evidence>
<dbReference type="AlphaFoldDB" id="L8FTQ6"/>
<dbReference type="STRING" id="658429.L8FTQ6"/>
<evidence type="ECO:0000313" key="2">
    <source>
        <dbReference type="EMBL" id="ELR03873.1"/>
    </source>
</evidence>
<protein>
    <recommendedName>
        <fullName evidence="4">Autophagy-related protein 6</fullName>
    </recommendedName>
</protein>
<proteinExistence type="predicted"/>
<evidence type="ECO:0000256" key="1">
    <source>
        <dbReference type="SAM" id="MobiDB-lite"/>
    </source>
</evidence>
<dbReference type="InParanoid" id="L8FTQ6"/>
<feature type="region of interest" description="Disordered" evidence="1">
    <location>
        <begin position="1"/>
        <end position="77"/>
    </location>
</feature>
<dbReference type="HOGENOM" id="CLU_059602_0_0_1"/>
<gene>
    <name evidence="2" type="ORF">GMDG_06413</name>
</gene>
<keyword evidence="3" id="KW-1185">Reference proteome</keyword>
<dbReference type="OrthoDB" id="2103031at2759"/>
<feature type="compositionally biased region" description="Low complexity" evidence="1">
    <location>
        <begin position="47"/>
        <end position="62"/>
    </location>
</feature>
<evidence type="ECO:0008006" key="4">
    <source>
        <dbReference type="Google" id="ProtNLM"/>
    </source>
</evidence>